<dbReference type="InterPro" id="IPR039672">
    <property type="entry name" value="MFS_2"/>
</dbReference>
<reference evidence="3" key="1">
    <citation type="submission" date="2021-04" db="EMBL/GenBank/DDBJ databases">
        <title>Microbacterium tenobrionis sp. nov. and Microbacterium allomyrinae sp. nov., isolated from larvae of Tenobrio molitor and Allomyrina dichotoma, respectively.</title>
        <authorList>
            <person name="Lee S.D."/>
        </authorList>
    </citation>
    <scope>NUCLEOTIDE SEQUENCE</scope>
    <source>
        <strain evidence="3">BWT-G7</strain>
    </source>
</reference>
<dbReference type="Pfam" id="PF13347">
    <property type="entry name" value="MFS_2"/>
    <property type="match status" value="2"/>
</dbReference>
<proteinExistence type="predicted"/>
<feature type="transmembrane region" description="Helical" evidence="2">
    <location>
        <begin position="318"/>
        <end position="337"/>
    </location>
</feature>
<feature type="transmembrane region" description="Helical" evidence="2">
    <location>
        <begin position="99"/>
        <end position="118"/>
    </location>
</feature>
<dbReference type="GO" id="GO:0008643">
    <property type="term" value="P:carbohydrate transport"/>
    <property type="evidence" value="ECO:0007669"/>
    <property type="project" value="InterPro"/>
</dbReference>
<evidence type="ECO:0000313" key="4">
    <source>
        <dbReference type="Proteomes" id="UP001139354"/>
    </source>
</evidence>
<organism evidence="3 4">
    <name type="scientific">Microbacterium allomyrinae</name>
    <dbReference type="NCBI Taxonomy" id="2830666"/>
    <lineage>
        <taxon>Bacteria</taxon>
        <taxon>Bacillati</taxon>
        <taxon>Actinomycetota</taxon>
        <taxon>Actinomycetes</taxon>
        <taxon>Micrococcales</taxon>
        <taxon>Microbacteriaceae</taxon>
        <taxon>Microbacterium</taxon>
    </lineage>
</organism>
<dbReference type="EMBL" id="JAGTTN010000004">
    <property type="protein sequence ID" value="MCC2033002.1"/>
    <property type="molecule type" value="Genomic_DNA"/>
</dbReference>
<comment type="caution">
    <text evidence="3">The sequence shown here is derived from an EMBL/GenBank/DDBJ whole genome shotgun (WGS) entry which is preliminary data.</text>
</comment>
<sequence>MPSPTPSAPKADPSLVSVSSLRLTRGTIARYATGSLGTGGFATLPGLVLTYYLTDSLGVAALAAGLVITVAKVWDVVIDPVIGALTDRDLARHGSRRRLMLIGALALPLLFALTFAVPPALGPVVGAIWVLIAFTLTATAFSLFQVPYIALPAELTPDYDERTRLLTWRVVVLTFAILLFGAGGPALRRSAEDPVLGYLIMGVVSGVVIGIGMLVATTVARHPARETRGRPAVGESSSAGRVSPPPGAESGNGGGTAAAERVSMRTHYASGIRALRRSLPFRALLATFVLQALATGLMLAGAQYVATWVLHDQAAVELLFIALIAPALLAAPAWGVVARRIGKERTFAIASVVFAAAALSILGVLWAPGAWIYVPVGIAGIAYAGLQSLPMAMLPDVISHDEQQNGPGRAGAFSGVWTAGETVGFALGAMVLSIILAVTGYVSSTAGQLVEQPDAAITGIVVSFSVVPAALIALSLVTLARYPLRRVDIEAHRAADIQSQPG</sequence>
<feature type="transmembrane region" description="Helical" evidence="2">
    <location>
        <begin position="415"/>
        <end position="443"/>
    </location>
</feature>
<keyword evidence="2" id="KW-0472">Membrane</keyword>
<dbReference type="InterPro" id="IPR036259">
    <property type="entry name" value="MFS_trans_sf"/>
</dbReference>
<keyword evidence="4" id="KW-1185">Reference proteome</keyword>
<feature type="transmembrane region" description="Helical" evidence="2">
    <location>
        <begin position="455"/>
        <end position="477"/>
    </location>
</feature>
<keyword evidence="2" id="KW-0812">Transmembrane</keyword>
<name>A0A9X1LW78_9MICO</name>
<feature type="transmembrane region" description="Helical" evidence="2">
    <location>
        <begin position="195"/>
        <end position="220"/>
    </location>
</feature>
<feature type="transmembrane region" description="Helical" evidence="2">
    <location>
        <begin position="283"/>
        <end position="306"/>
    </location>
</feature>
<dbReference type="GO" id="GO:0015293">
    <property type="term" value="F:symporter activity"/>
    <property type="evidence" value="ECO:0007669"/>
    <property type="project" value="InterPro"/>
</dbReference>
<evidence type="ECO:0000256" key="2">
    <source>
        <dbReference type="SAM" id="Phobius"/>
    </source>
</evidence>
<dbReference type="PANTHER" id="PTHR11328:SF24">
    <property type="entry name" value="MAJOR FACILITATOR SUPERFAMILY (MFS) PROFILE DOMAIN-CONTAINING PROTEIN"/>
    <property type="match status" value="1"/>
</dbReference>
<feature type="transmembrane region" description="Helical" evidence="2">
    <location>
        <begin position="31"/>
        <end position="53"/>
    </location>
</feature>
<evidence type="ECO:0000256" key="1">
    <source>
        <dbReference type="SAM" id="MobiDB-lite"/>
    </source>
</evidence>
<feature type="transmembrane region" description="Helical" evidence="2">
    <location>
        <begin position="59"/>
        <end position="78"/>
    </location>
</feature>
<feature type="region of interest" description="Disordered" evidence="1">
    <location>
        <begin position="225"/>
        <end position="256"/>
    </location>
</feature>
<gene>
    <name evidence="3" type="ORF">KEC57_12510</name>
</gene>
<dbReference type="Proteomes" id="UP001139354">
    <property type="component" value="Unassembled WGS sequence"/>
</dbReference>
<dbReference type="AlphaFoldDB" id="A0A9X1LW78"/>
<dbReference type="GO" id="GO:0005886">
    <property type="term" value="C:plasma membrane"/>
    <property type="evidence" value="ECO:0007669"/>
    <property type="project" value="TreeGrafter"/>
</dbReference>
<keyword evidence="2" id="KW-1133">Transmembrane helix</keyword>
<feature type="transmembrane region" description="Helical" evidence="2">
    <location>
        <begin position="124"/>
        <end position="144"/>
    </location>
</feature>
<dbReference type="SUPFAM" id="SSF103473">
    <property type="entry name" value="MFS general substrate transporter"/>
    <property type="match status" value="1"/>
</dbReference>
<evidence type="ECO:0000313" key="3">
    <source>
        <dbReference type="EMBL" id="MCC2033002.1"/>
    </source>
</evidence>
<feature type="transmembrane region" description="Helical" evidence="2">
    <location>
        <begin position="346"/>
        <end position="366"/>
    </location>
</feature>
<dbReference type="Gene3D" id="1.20.1250.20">
    <property type="entry name" value="MFS general substrate transporter like domains"/>
    <property type="match status" value="2"/>
</dbReference>
<feature type="transmembrane region" description="Helical" evidence="2">
    <location>
        <begin position="165"/>
        <end position="183"/>
    </location>
</feature>
<accession>A0A9X1LW78</accession>
<protein>
    <submittedName>
        <fullName evidence="3">MFS transporter</fullName>
    </submittedName>
</protein>
<dbReference type="PANTHER" id="PTHR11328">
    <property type="entry name" value="MAJOR FACILITATOR SUPERFAMILY DOMAIN-CONTAINING PROTEIN"/>
    <property type="match status" value="1"/>
</dbReference>
<feature type="transmembrane region" description="Helical" evidence="2">
    <location>
        <begin position="372"/>
        <end position="394"/>
    </location>
</feature>